<keyword evidence="12" id="KW-1185">Reference proteome</keyword>
<sequence>MLIALIGPPGAGKASVAQYLVTYHNFTLITLQSASGTAPSTSSIASLATDAATQLPDSKVMLDYATDRWNHRFVTLDLTSVGDLEAFIKRPFFLCVEVGGPLLLRWGRYRRKYGDGMGLEEFVRLDDAVSFGSGAASEQKVNGTKSNGVGMKSSNSSTSLIGGNGILDNVASISLSPAPSTPSGLTALRRYVHLSITNDHPTLSALFSHLDTLHLTSEERLRPCWDTYFLKLCNLASLRSNCMKRRVGAVLVASNRILSTGYNGTPSGLKNCNQGGCSRCNNTLLATPSITSNGRPELNRAGSSACGQNLEECLCLHAEENALLEAGRAKTAGATMYCNTCPCLRCAVKIIQTGIKKVVYQLEYSMDARTKVIFKEAGVEIRQIHLDA</sequence>
<feature type="domain" description="CMP/dCMP-type deaminase" evidence="10">
    <location>
        <begin position="224"/>
        <end position="388"/>
    </location>
</feature>
<keyword evidence="4" id="KW-0545">Nucleotide biosynthesis</keyword>
<dbReference type="GO" id="GO:0005737">
    <property type="term" value="C:cytoplasm"/>
    <property type="evidence" value="ECO:0007669"/>
    <property type="project" value="TreeGrafter"/>
</dbReference>
<dbReference type="PROSITE" id="PS51747">
    <property type="entry name" value="CYT_DCMP_DEAMINASES_2"/>
    <property type="match status" value="1"/>
</dbReference>
<evidence type="ECO:0000313" key="12">
    <source>
        <dbReference type="Proteomes" id="UP000324022"/>
    </source>
</evidence>
<keyword evidence="6" id="KW-0862">Zinc</keyword>
<evidence type="ECO:0000256" key="5">
    <source>
        <dbReference type="ARBA" id="ARBA00022801"/>
    </source>
</evidence>
<dbReference type="InterPro" id="IPR002125">
    <property type="entry name" value="CMP_dCMP_dom"/>
</dbReference>
<dbReference type="OrthoDB" id="6710946at2759"/>
<dbReference type="PANTHER" id="PTHR11086">
    <property type="entry name" value="DEOXYCYTIDYLATE DEAMINASE-RELATED"/>
    <property type="match status" value="1"/>
</dbReference>
<keyword evidence="5" id="KW-0378">Hydrolase</keyword>
<dbReference type="PROSITE" id="PS00903">
    <property type="entry name" value="CYT_DCMP_DEAMINASES_1"/>
    <property type="match status" value="1"/>
</dbReference>
<name>A0A5C3E997_9BASI</name>
<gene>
    <name evidence="11" type="ORF">UTRI_04027_B</name>
</gene>
<evidence type="ECO:0000256" key="3">
    <source>
        <dbReference type="ARBA" id="ARBA00022723"/>
    </source>
</evidence>
<dbReference type="GO" id="GO:0009165">
    <property type="term" value="P:nucleotide biosynthetic process"/>
    <property type="evidence" value="ECO:0007669"/>
    <property type="project" value="UniProtKB-KW"/>
</dbReference>
<dbReference type="Proteomes" id="UP000324022">
    <property type="component" value="Unassembled WGS sequence"/>
</dbReference>
<dbReference type="AlphaFoldDB" id="A0A5C3E997"/>
<evidence type="ECO:0000313" key="11">
    <source>
        <dbReference type="EMBL" id="SPO26720.1"/>
    </source>
</evidence>
<evidence type="ECO:0000256" key="4">
    <source>
        <dbReference type="ARBA" id="ARBA00022727"/>
    </source>
</evidence>
<dbReference type="EMBL" id="OOIN01000015">
    <property type="protein sequence ID" value="SPO26720.1"/>
    <property type="molecule type" value="Genomic_DNA"/>
</dbReference>
<dbReference type="GO" id="GO:0004132">
    <property type="term" value="F:dCMP deaminase activity"/>
    <property type="evidence" value="ECO:0007669"/>
    <property type="project" value="UniProtKB-EC"/>
</dbReference>
<evidence type="ECO:0000256" key="6">
    <source>
        <dbReference type="ARBA" id="ARBA00022833"/>
    </source>
</evidence>
<dbReference type="SUPFAM" id="SSF53927">
    <property type="entry name" value="Cytidine deaminase-like"/>
    <property type="match status" value="1"/>
</dbReference>
<evidence type="ECO:0000259" key="10">
    <source>
        <dbReference type="PROSITE" id="PS51747"/>
    </source>
</evidence>
<keyword evidence="3" id="KW-0479">Metal-binding</keyword>
<dbReference type="EC" id="3.5.4.12" evidence="7"/>
<dbReference type="FunFam" id="3.40.140.10:FF:000035">
    <property type="entry name" value="dCMP deaminase"/>
    <property type="match status" value="1"/>
</dbReference>
<dbReference type="InterPro" id="IPR016192">
    <property type="entry name" value="APOBEC/CMP_deaminase_Zn-bd"/>
</dbReference>
<evidence type="ECO:0000256" key="2">
    <source>
        <dbReference type="ARBA" id="ARBA00006576"/>
    </source>
</evidence>
<evidence type="ECO:0000256" key="1">
    <source>
        <dbReference type="ARBA" id="ARBA00001947"/>
    </source>
</evidence>
<evidence type="ECO:0000256" key="8">
    <source>
        <dbReference type="ARBA" id="ARBA00041763"/>
    </source>
</evidence>
<dbReference type="Gene3D" id="3.40.140.10">
    <property type="entry name" value="Cytidine Deaminase, domain 2"/>
    <property type="match status" value="1"/>
</dbReference>
<protein>
    <recommendedName>
        <fullName evidence="9">Deoxycytidylate deaminase</fullName>
        <ecNumber evidence="7">3.5.4.12</ecNumber>
    </recommendedName>
    <alternativeName>
        <fullName evidence="8">dCMP deaminase</fullName>
    </alternativeName>
</protein>
<proteinExistence type="inferred from homology"/>
<reference evidence="11 12" key="1">
    <citation type="submission" date="2018-03" db="EMBL/GenBank/DDBJ databases">
        <authorList>
            <person name="Guldener U."/>
        </authorList>
    </citation>
    <scope>NUCLEOTIDE SEQUENCE [LARGE SCALE GENOMIC DNA]</scope>
    <source>
        <strain evidence="11 12">NBRC100155</strain>
    </source>
</reference>
<evidence type="ECO:0000256" key="9">
    <source>
        <dbReference type="ARBA" id="ARBA00071582"/>
    </source>
</evidence>
<dbReference type="Pfam" id="PF00383">
    <property type="entry name" value="dCMP_cyt_deam_1"/>
    <property type="match status" value="1"/>
</dbReference>
<dbReference type="SUPFAM" id="SSF52540">
    <property type="entry name" value="P-loop containing nucleoside triphosphate hydrolases"/>
    <property type="match status" value="1"/>
</dbReference>
<dbReference type="InterPro" id="IPR035105">
    <property type="entry name" value="Deoxycytidylate_deaminase_dom"/>
</dbReference>
<comment type="similarity">
    <text evidence="2">Belongs to the cytidine and deoxycytidylate deaminase family.</text>
</comment>
<organism evidence="11 12">
    <name type="scientific">Ustilago trichophora</name>
    <dbReference type="NCBI Taxonomy" id="86804"/>
    <lineage>
        <taxon>Eukaryota</taxon>
        <taxon>Fungi</taxon>
        <taxon>Dikarya</taxon>
        <taxon>Basidiomycota</taxon>
        <taxon>Ustilaginomycotina</taxon>
        <taxon>Ustilaginomycetes</taxon>
        <taxon>Ustilaginales</taxon>
        <taxon>Ustilaginaceae</taxon>
        <taxon>Ustilago</taxon>
    </lineage>
</organism>
<dbReference type="GO" id="GO:0008270">
    <property type="term" value="F:zinc ion binding"/>
    <property type="evidence" value="ECO:0007669"/>
    <property type="project" value="InterPro"/>
</dbReference>
<dbReference type="CDD" id="cd01286">
    <property type="entry name" value="deoxycytidylate_deaminase"/>
    <property type="match status" value="1"/>
</dbReference>
<dbReference type="InterPro" id="IPR027417">
    <property type="entry name" value="P-loop_NTPase"/>
</dbReference>
<dbReference type="PANTHER" id="PTHR11086:SF18">
    <property type="entry name" value="DEOXYCYTIDYLATE DEAMINASE"/>
    <property type="match status" value="1"/>
</dbReference>
<evidence type="ECO:0000256" key="7">
    <source>
        <dbReference type="ARBA" id="ARBA00038938"/>
    </source>
</evidence>
<comment type="cofactor">
    <cofactor evidence="1">
        <name>Zn(2+)</name>
        <dbReference type="ChEBI" id="CHEBI:29105"/>
    </cofactor>
</comment>
<dbReference type="InterPro" id="IPR016193">
    <property type="entry name" value="Cytidine_deaminase-like"/>
</dbReference>
<accession>A0A5C3E997</accession>
<dbReference type="InterPro" id="IPR015517">
    <property type="entry name" value="dCMP_deaminase-rel"/>
</dbReference>